<gene>
    <name evidence="2" type="ORF">GH741_12430</name>
</gene>
<accession>A0A6A8DCR2</accession>
<keyword evidence="1" id="KW-0472">Membrane</keyword>
<evidence type="ECO:0000313" key="2">
    <source>
        <dbReference type="EMBL" id="MRH43485.1"/>
    </source>
</evidence>
<keyword evidence="3" id="KW-1185">Reference proteome</keyword>
<evidence type="ECO:0000313" key="3">
    <source>
        <dbReference type="Proteomes" id="UP000799092"/>
    </source>
</evidence>
<dbReference type="RefSeq" id="WP_153737120.1">
    <property type="nucleotide sequence ID" value="NZ_WJNG01000010.1"/>
</dbReference>
<dbReference type="Proteomes" id="UP000799092">
    <property type="component" value="Unassembled WGS sequence"/>
</dbReference>
<dbReference type="AlphaFoldDB" id="A0A6A8DCR2"/>
<dbReference type="EMBL" id="WJNG01000010">
    <property type="protein sequence ID" value="MRH43485.1"/>
    <property type="molecule type" value="Genomic_DNA"/>
</dbReference>
<comment type="caution">
    <text evidence="2">The sequence shown here is derived from an EMBL/GenBank/DDBJ whole genome shotgun (WGS) entry which is preliminary data.</text>
</comment>
<feature type="transmembrane region" description="Helical" evidence="1">
    <location>
        <begin position="111"/>
        <end position="128"/>
    </location>
</feature>
<keyword evidence="1" id="KW-1133">Transmembrane helix</keyword>
<organism evidence="2 3">
    <name type="scientific">Aquibacillus halophilus</name>
    <dbReference type="NCBI Taxonomy" id="930132"/>
    <lineage>
        <taxon>Bacteria</taxon>
        <taxon>Bacillati</taxon>
        <taxon>Bacillota</taxon>
        <taxon>Bacilli</taxon>
        <taxon>Bacillales</taxon>
        <taxon>Bacillaceae</taxon>
        <taxon>Aquibacillus</taxon>
    </lineage>
</organism>
<feature type="transmembrane region" description="Helical" evidence="1">
    <location>
        <begin position="140"/>
        <end position="162"/>
    </location>
</feature>
<reference evidence="2" key="1">
    <citation type="submission" date="2019-11" db="EMBL/GenBank/DDBJ databases">
        <authorList>
            <person name="Li J."/>
        </authorList>
    </citation>
    <scope>NUCLEOTIDE SEQUENCE</scope>
    <source>
        <strain evidence="2">B6B</strain>
    </source>
</reference>
<sequence length="188" mass="22761">MNRNFLDQFYTLDSETGNYIIEIALKDYDDIFNSWDSSVYNIRDLDSSLKSFLEECSFDITSSKDIVLRFNIKNQVKDEEREKKIERGIRNYFNYCLYITKTKFSYRRKRSFYYIIASFLFTVVSYYLQNIVENEFFNQIVLLGLTVGGWVFLWEAFSLLFIHSSDLTRKKKQYKRILSAPMWFRYDD</sequence>
<protein>
    <submittedName>
        <fullName evidence="2">Uncharacterized protein</fullName>
    </submittedName>
</protein>
<evidence type="ECO:0000256" key="1">
    <source>
        <dbReference type="SAM" id="Phobius"/>
    </source>
</evidence>
<name>A0A6A8DCR2_9BACI</name>
<proteinExistence type="predicted"/>
<dbReference type="OrthoDB" id="573194at2"/>
<keyword evidence="1" id="KW-0812">Transmembrane</keyword>